<organism evidence="4 5">
    <name type="scientific">Halalkalibacter alkaliphilus</name>
    <dbReference type="NCBI Taxonomy" id="2917993"/>
    <lineage>
        <taxon>Bacteria</taxon>
        <taxon>Bacillati</taxon>
        <taxon>Bacillota</taxon>
        <taxon>Bacilli</taxon>
        <taxon>Bacillales</taxon>
        <taxon>Bacillaceae</taxon>
        <taxon>Halalkalibacter</taxon>
    </lineage>
</organism>
<dbReference type="InterPro" id="IPR046947">
    <property type="entry name" value="LytR-like"/>
</dbReference>
<dbReference type="Pfam" id="PF00072">
    <property type="entry name" value="Response_reg"/>
    <property type="match status" value="1"/>
</dbReference>
<dbReference type="EMBL" id="JAKRYL010000017">
    <property type="protein sequence ID" value="MCL7748596.1"/>
    <property type="molecule type" value="Genomic_DNA"/>
</dbReference>
<gene>
    <name evidence="4" type="ORF">MF646_15825</name>
</gene>
<dbReference type="Gene3D" id="3.40.50.2300">
    <property type="match status" value="1"/>
</dbReference>
<dbReference type="Proteomes" id="UP001139150">
    <property type="component" value="Unassembled WGS sequence"/>
</dbReference>
<sequence length="240" mass="27943">MKVLIAEDDKASRKLLKCFIENLSRFQIAGEAVDGEEFVRLIMNEKPDIAIVDIEMPFLNGMEAVKTCKRLHPSLEVIFTSGYDNYALEAFEVSAVDYIVKPIKRERLFTALERAETRLYQNRITIEKGHANKDLMIKRNNQITFLSPEEILFIEKSNRKSIIHTEHYKYQTNEPLVSYEYLLDSRFMIAHRSYIINLDHLTKVETVGQMYKAYFKNYPETARISKHKLVELQSLKAGVG</sequence>
<dbReference type="SUPFAM" id="SSF52172">
    <property type="entry name" value="CheY-like"/>
    <property type="match status" value="1"/>
</dbReference>
<protein>
    <submittedName>
        <fullName evidence="4">Response regulator transcription factor</fullName>
    </submittedName>
</protein>
<feature type="modified residue" description="4-aspartylphosphate" evidence="1">
    <location>
        <position position="53"/>
    </location>
</feature>
<dbReference type="SMART" id="SM00448">
    <property type="entry name" value="REC"/>
    <property type="match status" value="1"/>
</dbReference>
<dbReference type="PANTHER" id="PTHR37299">
    <property type="entry name" value="TRANSCRIPTIONAL REGULATOR-RELATED"/>
    <property type="match status" value="1"/>
</dbReference>
<accession>A0A9X2I5F3</accession>
<feature type="domain" description="Response regulatory" evidence="2">
    <location>
        <begin position="2"/>
        <end position="116"/>
    </location>
</feature>
<dbReference type="AlphaFoldDB" id="A0A9X2I5F3"/>
<feature type="domain" description="HTH LytTR-type" evidence="3">
    <location>
        <begin position="135"/>
        <end position="238"/>
    </location>
</feature>
<evidence type="ECO:0000313" key="4">
    <source>
        <dbReference type="EMBL" id="MCL7748596.1"/>
    </source>
</evidence>
<dbReference type="SMART" id="SM00850">
    <property type="entry name" value="LytTR"/>
    <property type="match status" value="1"/>
</dbReference>
<dbReference type="Pfam" id="PF04397">
    <property type="entry name" value="LytTR"/>
    <property type="match status" value="1"/>
</dbReference>
<name>A0A9X2I5F3_9BACI</name>
<evidence type="ECO:0000259" key="2">
    <source>
        <dbReference type="PROSITE" id="PS50110"/>
    </source>
</evidence>
<dbReference type="Gene3D" id="2.40.50.1020">
    <property type="entry name" value="LytTr DNA-binding domain"/>
    <property type="match status" value="1"/>
</dbReference>
<keyword evidence="1" id="KW-0597">Phosphoprotein</keyword>
<keyword evidence="5" id="KW-1185">Reference proteome</keyword>
<evidence type="ECO:0000256" key="1">
    <source>
        <dbReference type="PROSITE-ProRule" id="PRU00169"/>
    </source>
</evidence>
<dbReference type="PROSITE" id="PS50110">
    <property type="entry name" value="RESPONSE_REGULATORY"/>
    <property type="match status" value="1"/>
</dbReference>
<comment type="caution">
    <text evidence="4">The sequence shown here is derived from an EMBL/GenBank/DDBJ whole genome shotgun (WGS) entry which is preliminary data.</text>
</comment>
<dbReference type="RefSeq" id="WP_250097485.1">
    <property type="nucleotide sequence ID" value="NZ_JAKRYL010000017.1"/>
</dbReference>
<dbReference type="GO" id="GO:0003677">
    <property type="term" value="F:DNA binding"/>
    <property type="evidence" value="ECO:0007669"/>
    <property type="project" value="InterPro"/>
</dbReference>
<dbReference type="InterPro" id="IPR011006">
    <property type="entry name" value="CheY-like_superfamily"/>
</dbReference>
<dbReference type="InterPro" id="IPR001789">
    <property type="entry name" value="Sig_transdc_resp-reg_receiver"/>
</dbReference>
<dbReference type="PANTHER" id="PTHR37299:SF1">
    <property type="entry name" value="STAGE 0 SPORULATION PROTEIN A HOMOLOG"/>
    <property type="match status" value="1"/>
</dbReference>
<proteinExistence type="predicted"/>
<reference evidence="4" key="1">
    <citation type="submission" date="2022-02" db="EMBL/GenBank/DDBJ databases">
        <title>Halalkalibacter sp. nov. isolated from Lonar Lake, India.</title>
        <authorList>
            <person name="Joshi A."/>
            <person name="Thite S."/>
            <person name="Lodha T."/>
        </authorList>
    </citation>
    <scope>NUCLEOTIDE SEQUENCE</scope>
    <source>
        <strain evidence="4">MEB205</strain>
    </source>
</reference>
<evidence type="ECO:0000313" key="5">
    <source>
        <dbReference type="Proteomes" id="UP001139150"/>
    </source>
</evidence>
<dbReference type="InterPro" id="IPR007492">
    <property type="entry name" value="LytTR_DNA-bd_dom"/>
</dbReference>
<evidence type="ECO:0000259" key="3">
    <source>
        <dbReference type="PROSITE" id="PS50930"/>
    </source>
</evidence>
<dbReference type="GO" id="GO:0000156">
    <property type="term" value="F:phosphorelay response regulator activity"/>
    <property type="evidence" value="ECO:0007669"/>
    <property type="project" value="InterPro"/>
</dbReference>
<dbReference type="PROSITE" id="PS50930">
    <property type="entry name" value="HTH_LYTTR"/>
    <property type="match status" value="1"/>
</dbReference>